<name>A0A512N321_9HYPH</name>
<dbReference type="EMBL" id="BKAJ01000008">
    <property type="protein sequence ID" value="GEP53389.1"/>
    <property type="molecule type" value="Genomic_DNA"/>
</dbReference>
<dbReference type="PANTHER" id="PTHR20883:SF46">
    <property type="entry name" value="PHYTANOYL-COA HYDROXYLASE"/>
    <property type="match status" value="1"/>
</dbReference>
<dbReference type="Proteomes" id="UP000321058">
    <property type="component" value="Unassembled WGS sequence"/>
</dbReference>
<dbReference type="AlphaFoldDB" id="A0A512N321"/>
<keyword evidence="2" id="KW-1185">Reference proteome</keyword>
<comment type="caution">
    <text evidence="1">The sequence shown here is derived from an EMBL/GenBank/DDBJ whole genome shotgun (WGS) entry which is preliminary data.</text>
</comment>
<dbReference type="Pfam" id="PF05721">
    <property type="entry name" value="PhyH"/>
    <property type="match status" value="1"/>
</dbReference>
<dbReference type="PANTHER" id="PTHR20883">
    <property type="entry name" value="PHYTANOYL-COA DIOXYGENASE DOMAIN CONTAINING 1"/>
    <property type="match status" value="1"/>
</dbReference>
<dbReference type="GO" id="GO:0005506">
    <property type="term" value="F:iron ion binding"/>
    <property type="evidence" value="ECO:0007669"/>
    <property type="project" value="UniProtKB-ARBA"/>
</dbReference>
<sequence length="293" mass="31774">MPVLSREQIDAFWRDGYLMVEDAVTPTQLAALKAEIAKWVEESRAHSSPFGPPTIDGRPRFDMGGEHSAEKPALRRINNPSDISDAYREVMLDARTVDMVADLIGPDVKFHHCKINLKLSGAKTEVSYHQDFAYTPHTNSDIVTALLFLDDIDESNGCLTVVPGSHKGPMLSLFDGERFTGGVAADAEKQALAKSVPCLGKAGSVCLMHTKLLHGSAANGADKARGLYICVYTAADAVPIARNPMPSPNEGRIVRGKEARFARLSEGRVELPKQPKSASFFTVLGQESKQAAE</sequence>
<dbReference type="SUPFAM" id="SSF51197">
    <property type="entry name" value="Clavaminate synthase-like"/>
    <property type="match status" value="1"/>
</dbReference>
<evidence type="ECO:0000313" key="2">
    <source>
        <dbReference type="Proteomes" id="UP000321058"/>
    </source>
</evidence>
<dbReference type="RefSeq" id="WP_147145983.1">
    <property type="nucleotide sequence ID" value="NZ_BKAJ01000008.1"/>
</dbReference>
<organism evidence="1 2">
    <name type="scientific">Reyranella soli</name>
    <dbReference type="NCBI Taxonomy" id="1230389"/>
    <lineage>
        <taxon>Bacteria</taxon>
        <taxon>Pseudomonadati</taxon>
        <taxon>Pseudomonadota</taxon>
        <taxon>Alphaproteobacteria</taxon>
        <taxon>Hyphomicrobiales</taxon>
        <taxon>Reyranellaceae</taxon>
        <taxon>Reyranella</taxon>
    </lineage>
</organism>
<dbReference type="InterPro" id="IPR008775">
    <property type="entry name" value="Phytyl_CoA_dOase-like"/>
</dbReference>
<dbReference type="Gene3D" id="2.60.120.620">
    <property type="entry name" value="q2cbj1_9rhob like domain"/>
    <property type="match status" value="1"/>
</dbReference>
<accession>A0A512N321</accession>
<reference evidence="1 2" key="1">
    <citation type="submission" date="2019-07" db="EMBL/GenBank/DDBJ databases">
        <title>Whole genome shotgun sequence of Reyranella soli NBRC 108950.</title>
        <authorList>
            <person name="Hosoyama A."/>
            <person name="Uohara A."/>
            <person name="Ohji S."/>
            <person name="Ichikawa N."/>
        </authorList>
    </citation>
    <scope>NUCLEOTIDE SEQUENCE [LARGE SCALE GENOMIC DNA]</scope>
    <source>
        <strain evidence="1 2">NBRC 108950</strain>
    </source>
</reference>
<dbReference type="OrthoDB" id="9791262at2"/>
<dbReference type="GO" id="GO:0016706">
    <property type="term" value="F:2-oxoglutarate-dependent dioxygenase activity"/>
    <property type="evidence" value="ECO:0007669"/>
    <property type="project" value="UniProtKB-ARBA"/>
</dbReference>
<protein>
    <submittedName>
        <fullName evidence="1">Ectoine hydroxylase</fullName>
    </submittedName>
</protein>
<proteinExistence type="predicted"/>
<evidence type="ECO:0000313" key="1">
    <source>
        <dbReference type="EMBL" id="GEP53389.1"/>
    </source>
</evidence>
<gene>
    <name evidence="1" type="ORF">RSO01_05550</name>
</gene>